<evidence type="ECO:0000256" key="1">
    <source>
        <dbReference type="SAM" id="SignalP"/>
    </source>
</evidence>
<comment type="caution">
    <text evidence="2">The sequence shown here is derived from an EMBL/GenBank/DDBJ whole genome shotgun (WGS) entry which is preliminary data.</text>
</comment>
<organism evidence="2 3">
    <name type="scientific">Sodaliphilus pleomorphus</name>
    <dbReference type="NCBI Taxonomy" id="2606626"/>
    <lineage>
        <taxon>Bacteria</taxon>
        <taxon>Pseudomonadati</taxon>
        <taxon>Bacteroidota</taxon>
        <taxon>Bacteroidia</taxon>
        <taxon>Bacteroidales</taxon>
        <taxon>Muribaculaceae</taxon>
        <taxon>Sodaliphilus</taxon>
    </lineage>
</organism>
<sequence>MTKKLLIGIILCIMLPGLVVAQNKGIEQVTQFLGNNETENTVMLNATEGESQARDVKQVKVPVVETPTLLKGRWSAGQLAASAEARKTVKANKAATLPANAYYAEFDYSGAANKTTGGIRRIARLGTDSIQIFNLGGFPDTIVASYDAATGTATLRPQLVYNHATYGPIWFCKVDYDQKVYDNRTTATIGGQVDDKGNISIGGWGLFVVSGQYKGYAFAAYSQSDFYPCNATASATIVTTLPKSGVAEVDSTTTYPVYIYQTADNEATIMNFANTGNAVNVMLNADKSVDIAPQVLFTNAVYGNFMGYAADIDKAKYMLDGSYIKGTGTEQSIKLGNWSIGIYSSNMLARVYRSTDFTFNSGIVTYPAAKALDWSGTGTEADPYVIATPAQLEAFAESVNLGTSYKDKYVKLGADIDMAGRPGKWRPAGMYDGKSFDGILDGDNHTISHVSFEQGNMPYSGIIGNAGAGSVNKNLTADSVTITTRGDYASCIVGYSAGTLTNLKVTQGYVKSYGLHSGLVVGYLNEGAIDNCTSAGYIAGYGATGGVAGYVEKSNLTACSSSAKVEMTGMSNTLYRGVGGVVGDQVGGQLTESYFSGTLNDKIGYGYAGGVIGSAINDTITKCYNAGVITTVAPKTSSYSFSVGVAGGVVGMTSQAEVTNCFNSNLVMDTKPTEKVGGIVGYVSAPSSLGDWKSHFYNCYNSGQVLTGSMTATQGIYGYCMDFTGKVDRDTATFFNCYYDVQVNGYTAALNVDSLPAHALLTASMTAKTALDGLSTDNWVYTSGLYPRLKGMETTQAAKLSASPMLLTHNETSKKVKYNFTVSTSNSVVWKALDSNGQPTTETDGLSISGRQVTLKHVNGSNMLVASNDKFVNLNKIVTIETVNPAVFAGSGTKEDPYKISNHDDLMMLSKCVSEYAQNFMGDYFIQTNDIDLNYATDFVGVGDNNSKHIFDGQYDGQGYTIYKMRIDSVKVAANGKPTSSGSYSYGGFIRYLGSNGVLKNLNMGADCKFYGWSYVAPFVGMSYGTVQNCRNYANVTTMSAYAAGIVGYQQPGSSVSNCYNAGNITSGGTYAAGIVAYNKGKVTGCQNDGNVSVEVVDSLYKTTGFNYASGISCANYATADGDVAVSGNVNTGTVKGENYVSGIFYNLPTSKTNDLSGNLNYGIIECANTRVENGAIGAQAISDNYTASSNNYYDGQLAYYGAVAEAPCKGVTALSTAELTSGKALAGLSGDDYDYVAGQYPVRKQFKDEARAVAQRKMVVTLAAADNVDDVTSAGTLYKADSLVWTLAKNSNFTIDGQALKVAVANDTTSARDTLTATLGGYNKVIALRAMPNFFEGKGTSDDPYQIKTVADMQKLARLTNVEKFAFNNRHFKVMNDIDFTGVDYTPVSEAPVRFNADFDGNGKTFSNVTAVYETGVVSYVSLFKSVGSNGNIHDLTIASGKFTGYDYTSSFAGQLWGTIKNCVNKADVLCYKSGYAAGIAAMAYMGSRIIDCKNYGSVTNNGTYAAGIACDQRNGSLIDNCENHGKVTGTKNYAGGIVAASAGNVSNCTNYGAVSGASNVAGIVAYAMGNDSILYCSNQGKLTSTSYPTAGILAGMDRNAGSMVMIGCHNDVDLEGEDYIAGVAGQMKKGAQLIDCYNTGNITGTDDSCAGLLIDIEGDEGYTTRVTRCYNTGDVIAVRDASGFACDIDEMVDVDSCYNTGNVLSSGNWAGGFAASLSGTATDCWNSGNVESSGYGVGGFVGIGTGTIERCYNLGDVTSSYSSDSDFGIVGGIYGYGRATIKDCYNMGTLTANQNVGGIAGSGFGANDDGERLSITNCYNAGKIVVPGNVNAGNIVMRDTTGLVVANCYYDSDVNPTVKAAAATGQADTWQVTALPTSQLVSAALGEAWALKPGMYPTLAANYNELCGWYAAVPVLAQGDTPESVTQCLTIGTPDSTVWTSSSNLYIDGNTVYTTSAGEAWLTKTFGQLTKTYTFNVTHTTGVTDVNTNAAIVRSEYIGINGVNYGTERPTGAGVYIKRDVYSNGTSRASKILVK</sequence>
<dbReference type="Proteomes" id="UP000483362">
    <property type="component" value="Unassembled WGS sequence"/>
</dbReference>
<proteinExistence type="predicted"/>
<keyword evidence="1" id="KW-0732">Signal</keyword>
<reference evidence="2 3" key="1">
    <citation type="submission" date="2019-08" db="EMBL/GenBank/DDBJ databases">
        <title>In-depth cultivation of the pig gut microbiome towards novel bacterial diversity and tailored functional studies.</title>
        <authorList>
            <person name="Wylensek D."/>
            <person name="Hitch T.C.A."/>
            <person name="Clavel T."/>
        </authorList>
    </citation>
    <scope>NUCLEOTIDE SEQUENCE [LARGE SCALE GENOMIC DNA]</scope>
    <source>
        <strain evidence="2 3">Oil-RF-744-WCA-WT-10</strain>
    </source>
</reference>
<dbReference type="Gene3D" id="2.160.20.110">
    <property type="match status" value="6"/>
</dbReference>
<feature type="signal peptide" evidence="1">
    <location>
        <begin position="1"/>
        <end position="21"/>
    </location>
</feature>
<keyword evidence="3" id="KW-1185">Reference proteome</keyword>
<protein>
    <submittedName>
        <fullName evidence="2">Uncharacterized protein</fullName>
    </submittedName>
</protein>
<evidence type="ECO:0000313" key="2">
    <source>
        <dbReference type="EMBL" id="MSS16861.1"/>
    </source>
</evidence>
<gene>
    <name evidence="2" type="ORF">FYJ29_03645</name>
</gene>
<dbReference type="EMBL" id="VULT01000004">
    <property type="protein sequence ID" value="MSS16861.1"/>
    <property type="molecule type" value="Genomic_DNA"/>
</dbReference>
<feature type="chain" id="PRO_5026748258" evidence="1">
    <location>
        <begin position="22"/>
        <end position="2037"/>
    </location>
</feature>
<name>A0A6L5X9D5_9BACT</name>
<dbReference type="RefSeq" id="WP_154328323.1">
    <property type="nucleotide sequence ID" value="NZ_CP045696.1"/>
</dbReference>
<evidence type="ECO:0000313" key="3">
    <source>
        <dbReference type="Proteomes" id="UP000483362"/>
    </source>
</evidence>
<accession>A0A6L5X9D5</accession>